<dbReference type="EMBL" id="GGEC01016911">
    <property type="protein sequence ID" value="MBW97394.1"/>
    <property type="molecule type" value="Transcribed_RNA"/>
</dbReference>
<sequence length="22" mass="2820">MLFFFFDVPFFFSFYLYQISTI</sequence>
<name>A0A2P2JVA4_RHIMU</name>
<organism evidence="1">
    <name type="scientific">Rhizophora mucronata</name>
    <name type="common">Asiatic mangrove</name>
    <dbReference type="NCBI Taxonomy" id="61149"/>
    <lineage>
        <taxon>Eukaryota</taxon>
        <taxon>Viridiplantae</taxon>
        <taxon>Streptophyta</taxon>
        <taxon>Embryophyta</taxon>
        <taxon>Tracheophyta</taxon>
        <taxon>Spermatophyta</taxon>
        <taxon>Magnoliopsida</taxon>
        <taxon>eudicotyledons</taxon>
        <taxon>Gunneridae</taxon>
        <taxon>Pentapetalae</taxon>
        <taxon>rosids</taxon>
        <taxon>fabids</taxon>
        <taxon>Malpighiales</taxon>
        <taxon>Rhizophoraceae</taxon>
        <taxon>Rhizophora</taxon>
    </lineage>
</organism>
<accession>A0A2P2JVA4</accession>
<reference evidence="1" key="1">
    <citation type="submission" date="2018-02" db="EMBL/GenBank/DDBJ databases">
        <title>Rhizophora mucronata_Transcriptome.</title>
        <authorList>
            <person name="Meera S.P."/>
            <person name="Sreeshan A."/>
            <person name="Augustine A."/>
        </authorList>
    </citation>
    <scope>NUCLEOTIDE SEQUENCE</scope>
    <source>
        <tissue evidence="1">Leaf</tissue>
    </source>
</reference>
<proteinExistence type="predicted"/>
<evidence type="ECO:0000313" key="1">
    <source>
        <dbReference type="EMBL" id="MBW97394.1"/>
    </source>
</evidence>
<dbReference type="AlphaFoldDB" id="A0A2P2JVA4"/>
<protein>
    <submittedName>
        <fullName evidence="1">Uncharacterized protein</fullName>
    </submittedName>
</protein>